<dbReference type="InterPro" id="IPR035943">
    <property type="entry name" value="XisI-like_sf"/>
</dbReference>
<dbReference type="AlphaFoldDB" id="A0A928ZVH5"/>
<evidence type="ECO:0000313" key="2">
    <source>
        <dbReference type="Proteomes" id="UP000615026"/>
    </source>
</evidence>
<dbReference type="InterPro" id="IPR014968">
    <property type="entry name" value="XisI"/>
</dbReference>
<protein>
    <submittedName>
        <fullName evidence="1">XisI protein</fullName>
    </submittedName>
</protein>
<dbReference type="Proteomes" id="UP000615026">
    <property type="component" value="Unassembled WGS sequence"/>
</dbReference>
<organism evidence="1 2">
    <name type="scientific">Leptolyngbya cf. ectocarpi LEGE 11479</name>
    <dbReference type="NCBI Taxonomy" id="1828722"/>
    <lineage>
        <taxon>Bacteria</taxon>
        <taxon>Bacillati</taxon>
        <taxon>Cyanobacteriota</taxon>
        <taxon>Cyanophyceae</taxon>
        <taxon>Leptolyngbyales</taxon>
        <taxon>Leptolyngbyaceae</taxon>
        <taxon>Leptolyngbya group</taxon>
        <taxon>Leptolyngbya</taxon>
    </lineage>
</organism>
<reference evidence="1" key="1">
    <citation type="submission" date="2020-10" db="EMBL/GenBank/DDBJ databases">
        <authorList>
            <person name="Castelo-Branco R."/>
            <person name="Eusebio N."/>
            <person name="Adriana R."/>
            <person name="Vieira A."/>
            <person name="Brugerolle De Fraissinette N."/>
            <person name="Rezende De Castro R."/>
            <person name="Schneider M.P."/>
            <person name="Vasconcelos V."/>
            <person name="Leao P.N."/>
        </authorList>
    </citation>
    <scope>NUCLEOTIDE SEQUENCE</scope>
    <source>
        <strain evidence="1">LEGE 11479</strain>
    </source>
</reference>
<dbReference type="Pfam" id="PF08869">
    <property type="entry name" value="XisI"/>
    <property type="match status" value="1"/>
</dbReference>
<accession>A0A928ZVH5</accession>
<evidence type="ECO:0000313" key="1">
    <source>
        <dbReference type="EMBL" id="MBE9068201.1"/>
    </source>
</evidence>
<comment type="caution">
    <text evidence="1">The sequence shown here is derived from an EMBL/GenBank/DDBJ whole genome shotgun (WGS) entry which is preliminary data.</text>
</comment>
<dbReference type="Gene3D" id="3.30.310.110">
    <property type="entry name" value="XisI-like"/>
    <property type="match status" value="1"/>
</dbReference>
<dbReference type="EMBL" id="JADEXP010000148">
    <property type="protein sequence ID" value="MBE9068201.1"/>
    <property type="molecule type" value="Genomic_DNA"/>
</dbReference>
<proteinExistence type="predicted"/>
<sequence>MGIATQLLERGVPADDIVLGFQAPSMRHIPSLRLASLTMFPNSSNQPNLIVVKGFPQLLSNRSE</sequence>
<name>A0A928ZVH5_LEPEC</name>
<gene>
    <name evidence="1" type="ORF">IQ260_16240</name>
</gene>
<dbReference type="SUPFAM" id="SSF143847">
    <property type="entry name" value="XisI-like"/>
    <property type="match status" value="1"/>
</dbReference>
<keyword evidence="2" id="KW-1185">Reference proteome</keyword>